<evidence type="ECO:0000259" key="6">
    <source>
        <dbReference type="Pfam" id="PF03151"/>
    </source>
</evidence>
<dbReference type="EMBL" id="VCGU01000001">
    <property type="protein sequence ID" value="TRY80789.1"/>
    <property type="molecule type" value="Genomic_DNA"/>
</dbReference>
<dbReference type="InterPro" id="IPR050186">
    <property type="entry name" value="TPT_transporter"/>
</dbReference>
<dbReference type="Proteomes" id="UP000318571">
    <property type="component" value="Chromosome 12"/>
</dbReference>
<dbReference type="OMA" id="MYSICEL"/>
<keyword evidence="9" id="KW-1185">Reference proteome</keyword>
<organism evidence="8 9">
    <name type="scientific">Tigriopus californicus</name>
    <name type="common">Marine copepod</name>
    <dbReference type="NCBI Taxonomy" id="6832"/>
    <lineage>
        <taxon>Eukaryota</taxon>
        <taxon>Metazoa</taxon>
        <taxon>Ecdysozoa</taxon>
        <taxon>Arthropoda</taxon>
        <taxon>Crustacea</taxon>
        <taxon>Multicrustacea</taxon>
        <taxon>Hexanauplia</taxon>
        <taxon>Copepoda</taxon>
        <taxon>Harpacticoida</taxon>
        <taxon>Harpacticidae</taxon>
        <taxon>Tigriopus</taxon>
    </lineage>
</organism>
<dbReference type="AlphaFoldDB" id="A0A553PSY6"/>
<evidence type="ECO:0000313" key="8">
    <source>
        <dbReference type="EMBL" id="TRY80789.1"/>
    </source>
</evidence>
<dbReference type="PROSITE" id="PS51257">
    <property type="entry name" value="PROKAR_LIPOPROTEIN"/>
    <property type="match status" value="1"/>
</dbReference>
<evidence type="ECO:0000256" key="1">
    <source>
        <dbReference type="ARBA" id="ARBA00004141"/>
    </source>
</evidence>
<dbReference type="PANTHER" id="PTHR11132">
    <property type="entry name" value="SOLUTE CARRIER FAMILY 35"/>
    <property type="match status" value="1"/>
</dbReference>
<protein>
    <recommendedName>
        <fullName evidence="10">Polysaccharide pyruvyl transferase domain-containing protein</fullName>
    </recommendedName>
</protein>
<sequence>MREHFSMFLTVVLWTTASFGCHFFAKEFLTGGHNLQYSGSFIITILQLTCMYSICELKPSTTGSTNIYGKRIVVLITHAIGTLSTNFSLWFVDASDAMSIKVMEPITTCLLQKVFFKTPLSRMHVFTLPVICIGVLIFLEDTQSISSLSLGLIWGISSNVSYGLRNIYMKELKSQNVVLSIRSLQDAGLIVYWILSIVGLIVTCQTVQVFQLICYAVMSSLFHLSYTHLSITGILSFVSVITHAVFNVTKRILVVLFFVLVGDVVKTTFNWLGLILAAAGMTLHFSGQSGGVGKSNQKAMSSEQCHTLPSIILGLLLVGFQITALWDPNPMSPSVKPVISTITKYQNHTNTNLSLLEQHHLIRDRVVNEIKLVHIEYYTKLLQGFPKVAIIELADYENKGDPAITVGEMMLMKRIHGTEVIYYNLHQQSLNALQHAKDIIGQYNVSDVLIMFQGGGGMFAYPSGDIIRRVYFNAFPNHTMAIFPQSIWAWYPNDTLAFYKKMYNTRKNLHIGIRDPTSLARARELLPLANLAEVPDMAFHIGPISRTRPPVYDILYHKRQDKENIASADLPFPPGISFKVADWVNWRSSSTQELDIPVTMFHNGLSFLQRGKVVISNRLHSHILTTLIGIPHVIMECKAGKILPLHYKWTKDIPYIRVANNISEAVKHAIELLEIYGNSLPDTLAFDVPIN</sequence>
<dbReference type="InterPro" id="IPR007345">
    <property type="entry name" value="Polysacch_pyruvyl_Trfase"/>
</dbReference>
<dbReference type="SUPFAM" id="SSF103481">
    <property type="entry name" value="Multidrug resistance efflux transporter EmrE"/>
    <property type="match status" value="1"/>
</dbReference>
<evidence type="ECO:0000256" key="3">
    <source>
        <dbReference type="ARBA" id="ARBA00022989"/>
    </source>
</evidence>
<dbReference type="InterPro" id="IPR037185">
    <property type="entry name" value="EmrE-like"/>
</dbReference>
<name>A0A553PSY6_TIGCA</name>
<keyword evidence="4 5" id="KW-0472">Membrane</keyword>
<evidence type="ECO:0000259" key="7">
    <source>
        <dbReference type="Pfam" id="PF04230"/>
    </source>
</evidence>
<feature type="transmembrane region" description="Helical" evidence="5">
    <location>
        <begin position="120"/>
        <end position="139"/>
    </location>
</feature>
<feature type="domain" description="Polysaccharide pyruvyl transferase" evidence="7">
    <location>
        <begin position="435"/>
        <end position="636"/>
    </location>
</feature>
<dbReference type="Pfam" id="PF03151">
    <property type="entry name" value="TPT"/>
    <property type="match status" value="1"/>
</dbReference>
<feature type="domain" description="Sugar phosphate transporter" evidence="6">
    <location>
        <begin position="12"/>
        <end position="283"/>
    </location>
</feature>
<comment type="caution">
    <text evidence="8">The sequence shown here is derived from an EMBL/GenBank/DDBJ whole genome shotgun (WGS) entry which is preliminary data.</text>
</comment>
<proteinExistence type="predicted"/>
<accession>A0A553PSY6</accession>
<evidence type="ECO:0000256" key="5">
    <source>
        <dbReference type="SAM" id="Phobius"/>
    </source>
</evidence>
<feature type="transmembrane region" description="Helical" evidence="5">
    <location>
        <begin position="253"/>
        <end position="286"/>
    </location>
</feature>
<feature type="transmembrane region" description="Helical" evidence="5">
    <location>
        <begin position="7"/>
        <end position="25"/>
    </location>
</feature>
<dbReference type="OrthoDB" id="6134158at2759"/>
<evidence type="ECO:0000256" key="4">
    <source>
        <dbReference type="ARBA" id="ARBA00023136"/>
    </source>
</evidence>
<keyword evidence="3 5" id="KW-1133">Transmembrane helix</keyword>
<keyword evidence="2 5" id="KW-0812">Transmembrane</keyword>
<comment type="subcellular location">
    <subcellularLocation>
        <location evidence="1">Membrane</location>
        <topology evidence="1">Multi-pass membrane protein</topology>
    </subcellularLocation>
</comment>
<evidence type="ECO:0008006" key="10">
    <source>
        <dbReference type="Google" id="ProtNLM"/>
    </source>
</evidence>
<reference evidence="8 9" key="1">
    <citation type="journal article" date="2018" name="Nat. Ecol. Evol.">
        <title>Genomic signatures of mitonuclear coevolution across populations of Tigriopus californicus.</title>
        <authorList>
            <person name="Barreto F.S."/>
            <person name="Watson E.T."/>
            <person name="Lima T.G."/>
            <person name="Willett C.S."/>
            <person name="Edmands S."/>
            <person name="Li W."/>
            <person name="Burton R.S."/>
        </authorList>
    </citation>
    <scope>NUCLEOTIDE SEQUENCE [LARGE SCALE GENOMIC DNA]</scope>
    <source>
        <strain evidence="8 9">San Diego</strain>
    </source>
</reference>
<dbReference type="InterPro" id="IPR004853">
    <property type="entry name" value="Sugar_P_trans_dom"/>
</dbReference>
<evidence type="ECO:0000313" key="9">
    <source>
        <dbReference type="Proteomes" id="UP000318571"/>
    </source>
</evidence>
<feature type="transmembrane region" description="Helical" evidence="5">
    <location>
        <begin position="189"/>
        <end position="218"/>
    </location>
</feature>
<gene>
    <name evidence="8" type="ORF">TCAL_12227</name>
</gene>
<feature type="transmembrane region" description="Helical" evidence="5">
    <location>
        <begin position="37"/>
        <end position="55"/>
    </location>
</feature>
<dbReference type="GO" id="GO:0016020">
    <property type="term" value="C:membrane"/>
    <property type="evidence" value="ECO:0007669"/>
    <property type="project" value="UniProtKB-SubCell"/>
</dbReference>
<evidence type="ECO:0000256" key="2">
    <source>
        <dbReference type="ARBA" id="ARBA00022692"/>
    </source>
</evidence>
<feature type="transmembrane region" description="Helical" evidence="5">
    <location>
        <begin position="224"/>
        <end position="246"/>
    </location>
</feature>
<dbReference type="Pfam" id="PF04230">
    <property type="entry name" value="PS_pyruv_trans"/>
    <property type="match status" value="1"/>
</dbReference>